<comment type="caution">
    <text evidence="2">The sequence shown here is derived from an EMBL/GenBank/DDBJ whole genome shotgun (WGS) entry which is preliminary data.</text>
</comment>
<protein>
    <recommendedName>
        <fullName evidence="4">Vitellogenin domain-containing protein</fullName>
    </recommendedName>
</protein>
<proteinExistence type="predicted"/>
<feature type="chain" id="PRO_5019711177" description="Vitellogenin domain-containing protein" evidence="1">
    <location>
        <begin position="25"/>
        <end position="1621"/>
    </location>
</feature>
<keyword evidence="3" id="KW-1185">Reference proteome</keyword>
<feature type="signal peptide" evidence="1">
    <location>
        <begin position="1"/>
        <end position="24"/>
    </location>
</feature>
<evidence type="ECO:0000256" key="1">
    <source>
        <dbReference type="SAM" id="SignalP"/>
    </source>
</evidence>
<organism evidence="2 3">
    <name type="scientific">Laodelphax striatellus</name>
    <name type="common">Small brown planthopper</name>
    <name type="synonym">Delphax striatella</name>
    <dbReference type="NCBI Taxonomy" id="195883"/>
    <lineage>
        <taxon>Eukaryota</taxon>
        <taxon>Metazoa</taxon>
        <taxon>Ecdysozoa</taxon>
        <taxon>Arthropoda</taxon>
        <taxon>Hexapoda</taxon>
        <taxon>Insecta</taxon>
        <taxon>Pterygota</taxon>
        <taxon>Neoptera</taxon>
        <taxon>Paraneoptera</taxon>
        <taxon>Hemiptera</taxon>
        <taxon>Auchenorrhyncha</taxon>
        <taxon>Fulgoroidea</taxon>
        <taxon>Delphacidae</taxon>
        <taxon>Criomorphinae</taxon>
        <taxon>Laodelphax</taxon>
    </lineage>
</organism>
<dbReference type="Proteomes" id="UP000291343">
    <property type="component" value="Unassembled WGS sequence"/>
</dbReference>
<dbReference type="InParanoid" id="A0A482XIM6"/>
<keyword evidence="1" id="KW-0732">Signal</keyword>
<evidence type="ECO:0000313" key="3">
    <source>
        <dbReference type="Proteomes" id="UP000291343"/>
    </source>
</evidence>
<evidence type="ECO:0000313" key="2">
    <source>
        <dbReference type="EMBL" id="RZF45524.1"/>
    </source>
</evidence>
<gene>
    <name evidence="2" type="ORF">LSTR_LSTR005726</name>
</gene>
<name>A0A482XIM6_LAOST</name>
<evidence type="ECO:0008006" key="4">
    <source>
        <dbReference type="Google" id="ProtNLM"/>
    </source>
</evidence>
<sequence length="1621" mass="187809">MLGSCISHFTGLLLILFVAEGNHASLIEGDSFFDKEVTEVTYGKEIGGMYSKQISENGDSLLIGSIPVETKGDSSTSVVCTKNLDVKDYKPKYKTEIYKRGSNSYKMTEKETKERVDVSKYFVHTRKDLWSCSSQTAPNELSFLRVVHHLYGMIEIRGIKYYDGIDVTTKHYLGTQKTAKIREVKYLVNNETGTFVIRYLGKLKEIEPEGNDHGVAYLVKVHLFRNPITEYKKPFSEMKTTQNGEKIVIGNGIKLAVQYKYNESLAIGDDDTKAACYEETGIHPFPSQYRMQIEQLVTYYGKEFPAEIENYNDYYTPFHQEIWICAGEKNGVEFQFVRVVNEIIGRRPFESLRIHEGVTEVFEIKLNDNSVTIRAREVRYFDAFTQEEIKYLGKVALIDMSQRPPTYPVEVSYVLDDNRLFKLLISSTGYNIRVGQRWQKEIAKEVGGVAIECQLDSSIKYSRSYQTRFRLKARSQDESARFIYSLESLDKDTKHRFIRHLTQEVSLCAPSNNPLMKRFLRVFNEMTLLEPINEVEFLDGIYVFDEFLSTESRTVRIVEIKYLDLTEKKVIKYAGEVRMKKNKFGSPSVLTTDVQPMKVTKDDVFWRVGHFSDLNVDFLDFNSYMKLHDKYKGEMELKGEGEYKLFFAVALKKWIGTAQDVAECIKAKSDKTLGCTFLHKFDTKKRKEVMSRELGAYLRQDDVIDKWICHLPNGEKFTYLSTKRVLKALSELISPYKDNIYLVKWIPSKYAEVNFKMIDDKSYLSANLVNFFNHSTFINYDGKLLFDGGEGTGKLSGTVPLEDKEEKITKRLNYLTEEINYDVGRDWFYTSVLNKTATLSLHIGRKWERVFGNPSTVIHCQKDNDVDMGMFEAFFRTRVRKDNHDVTAKRPPNQHLFEEHFEVSKQEVWNCETVKGSNKIIRVLNHFYIKKHKCDVIKQLFYYDGVTILLGPSPIEDQGTCTEIVEVKYFDEYYSTLLKFEGKVLLKGENGEALSNEITARKLKQVAKLEVNYLPEKQVHKTSIGDRGLVVEIGVANEETIEVTRLVCTENTGYLPAHRNKYIPVIKMNKLTDVSTSKIEQEILSIEEYHKWFTVTQTMMDCKEPGQDRVYTRVVNTLEAKHDCEKIATILHYDGVEIDKEPVLRIREIKFYKDKECTKTIRIVGFVHLEEKTLSQGSQTIQPTTEIYYKLDAERLNVKPISTGAIQYRVGPIIEVGSPFQATFGKREDTVLCTRERNHSFDKKYKMRILSNLRGTNDIESELELDDETVRKYFEVMKQELWYCEKNRREAFLRVVNVYVVLKDVSRTYYPDGVTIGIQIFPDNSQAVQVREIKYLRPTDLIPLKYEGKLTLESLSSNKATSLFQKPSEYTEYEIETMDRLAVKAESIKYWPLDVLRLHAMRSNPTNEKLPAIRYNPKTTKKTNRQHRNIELIEGARGVKIEIGSKYEKTLETSNEMKCLLDEWNPTNEKKFLTRIKLLYDNDVFELDADTILEYFDIISIEVWICVNHNNTMLRVETSLKGVKEIYMAVKYPGIKTETINLSNGRKSISITEVKYMDPKDFKIVKYKGELQMIKRVTTARDIAIEEESSPGVVAKVVSTVLKPIERSSLVSYVLSFFKNK</sequence>
<reference evidence="2 3" key="1">
    <citation type="journal article" date="2017" name="Gigascience">
        <title>Genome sequence of the small brown planthopper, Laodelphax striatellus.</title>
        <authorList>
            <person name="Zhu J."/>
            <person name="Jiang F."/>
            <person name="Wang X."/>
            <person name="Yang P."/>
            <person name="Bao Y."/>
            <person name="Zhao W."/>
            <person name="Wang W."/>
            <person name="Lu H."/>
            <person name="Wang Q."/>
            <person name="Cui N."/>
            <person name="Li J."/>
            <person name="Chen X."/>
            <person name="Luo L."/>
            <person name="Yu J."/>
            <person name="Kang L."/>
            <person name="Cui F."/>
        </authorList>
    </citation>
    <scope>NUCLEOTIDE SEQUENCE [LARGE SCALE GENOMIC DNA]</scope>
    <source>
        <strain evidence="2">Lst14</strain>
    </source>
</reference>
<dbReference type="EMBL" id="QKKF02008850">
    <property type="protein sequence ID" value="RZF45524.1"/>
    <property type="molecule type" value="Genomic_DNA"/>
</dbReference>
<accession>A0A482XIM6</accession>
<dbReference type="OrthoDB" id="6642619at2759"/>